<dbReference type="Pfam" id="PF01520">
    <property type="entry name" value="Amidase_3"/>
    <property type="match status" value="1"/>
</dbReference>
<dbReference type="Gene3D" id="3.40.630.40">
    <property type="entry name" value="Zn-dependent exopeptidases"/>
    <property type="match status" value="1"/>
</dbReference>
<dbReference type="GO" id="GO:0008745">
    <property type="term" value="F:N-acetylmuramoyl-L-alanine amidase activity"/>
    <property type="evidence" value="ECO:0007669"/>
    <property type="project" value="UniProtKB-EC"/>
</dbReference>
<dbReference type="GO" id="GO:0009253">
    <property type="term" value="P:peptidoglycan catabolic process"/>
    <property type="evidence" value="ECO:0007669"/>
    <property type="project" value="InterPro"/>
</dbReference>
<keyword evidence="3" id="KW-0732">Signal</keyword>
<dbReference type="RefSeq" id="WP_116879375.1">
    <property type="nucleotide sequence ID" value="NZ_QURB01000001.1"/>
</dbReference>
<name>A0A3E1F1B7_9FLAO</name>
<dbReference type="SMART" id="SM00646">
    <property type="entry name" value="Ami_3"/>
    <property type="match status" value="1"/>
</dbReference>
<dbReference type="InterPro" id="IPR013783">
    <property type="entry name" value="Ig-like_fold"/>
</dbReference>
<dbReference type="GO" id="GO:0030288">
    <property type="term" value="C:outer membrane-bounded periplasmic space"/>
    <property type="evidence" value="ECO:0007669"/>
    <property type="project" value="TreeGrafter"/>
</dbReference>
<evidence type="ECO:0000313" key="7">
    <source>
        <dbReference type="Proteomes" id="UP000257127"/>
    </source>
</evidence>
<dbReference type="CDD" id="cd02696">
    <property type="entry name" value="MurNAc-LAA"/>
    <property type="match status" value="1"/>
</dbReference>
<dbReference type="InterPro" id="IPR002508">
    <property type="entry name" value="MurNAc-LAA_cat"/>
</dbReference>
<evidence type="ECO:0000256" key="3">
    <source>
        <dbReference type="ARBA" id="ARBA00022729"/>
    </source>
</evidence>
<evidence type="ECO:0000256" key="2">
    <source>
        <dbReference type="ARBA" id="ARBA00011901"/>
    </source>
</evidence>
<dbReference type="SUPFAM" id="SSF53187">
    <property type="entry name" value="Zn-dependent exopeptidases"/>
    <property type="match status" value="1"/>
</dbReference>
<dbReference type="Pfam" id="PF07705">
    <property type="entry name" value="CARDB"/>
    <property type="match status" value="1"/>
</dbReference>
<accession>A0A3E1F1B7</accession>
<feature type="domain" description="MurNAc-LAA" evidence="5">
    <location>
        <begin position="90"/>
        <end position="207"/>
    </location>
</feature>
<dbReference type="PANTHER" id="PTHR30404">
    <property type="entry name" value="N-ACETYLMURAMOYL-L-ALANINE AMIDASE"/>
    <property type="match status" value="1"/>
</dbReference>
<dbReference type="EMBL" id="QURB01000001">
    <property type="protein sequence ID" value="RFC55539.1"/>
    <property type="molecule type" value="Genomic_DNA"/>
</dbReference>
<dbReference type="InterPro" id="IPR026444">
    <property type="entry name" value="Secre_tail"/>
</dbReference>
<dbReference type="Gene3D" id="2.60.40.10">
    <property type="entry name" value="Immunoglobulins"/>
    <property type="match status" value="3"/>
</dbReference>
<dbReference type="EC" id="3.5.1.28" evidence="2"/>
<comment type="catalytic activity">
    <reaction evidence="1">
        <text>Hydrolyzes the link between N-acetylmuramoyl residues and L-amino acid residues in certain cell-wall glycopeptides.</text>
        <dbReference type="EC" id="3.5.1.28"/>
    </reaction>
</comment>
<dbReference type="AlphaFoldDB" id="A0A3E1F1B7"/>
<keyword evidence="4" id="KW-0378">Hydrolase</keyword>
<dbReference type="InterPro" id="IPR011635">
    <property type="entry name" value="CARDB"/>
</dbReference>
<dbReference type="PANTHER" id="PTHR30404:SF0">
    <property type="entry name" value="N-ACETYLMURAMOYL-L-ALANINE AMIDASE AMIC"/>
    <property type="match status" value="1"/>
</dbReference>
<evidence type="ECO:0000259" key="5">
    <source>
        <dbReference type="SMART" id="SM00646"/>
    </source>
</evidence>
<reference evidence="6 7" key="1">
    <citation type="submission" date="2018-08" db="EMBL/GenBank/DDBJ databases">
        <title>The draft genome squence of Brumimicrobium sp. N62.</title>
        <authorList>
            <person name="Du Z.-J."/>
            <person name="Luo H.-R."/>
        </authorList>
    </citation>
    <scope>NUCLEOTIDE SEQUENCE [LARGE SCALE GENOMIC DNA]</scope>
    <source>
        <strain evidence="6 7">N62</strain>
    </source>
</reference>
<proteinExistence type="predicted"/>
<keyword evidence="7" id="KW-1185">Reference proteome</keyword>
<dbReference type="OrthoDB" id="9763643at2"/>
<dbReference type="Proteomes" id="UP000257127">
    <property type="component" value="Unassembled WGS sequence"/>
</dbReference>
<dbReference type="Pfam" id="PF18962">
    <property type="entry name" value="Por_Secre_tail"/>
    <property type="match status" value="1"/>
</dbReference>
<evidence type="ECO:0000313" key="6">
    <source>
        <dbReference type="EMBL" id="RFC55539.1"/>
    </source>
</evidence>
<evidence type="ECO:0000256" key="1">
    <source>
        <dbReference type="ARBA" id="ARBA00001561"/>
    </source>
</evidence>
<protein>
    <recommendedName>
        <fullName evidence="2">N-acetylmuramoyl-L-alanine amidase</fullName>
        <ecNumber evidence="2">3.5.1.28</ecNumber>
    </recommendedName>
</protein>
<gene>
    <name evidence="6" type="ORF">DXU93_00990</name>
</gene>
<evidence type="ECO:0000256" key="4">
    <source>
        <dbReference type="ARBA" id="ARBA00022801"/>
    </source>
</evidence>
<organism evidence="6 7">
    <name type="scientific">Brumimicrobium aurantiacum</name>
    <dbReference type="NCBI Taxonomy" id="1737063"/>
    <lineage>
        <taxon>Bacteria</taxon>
        <taxon>Pseudomonadati</taxon>
        <taxon>Bacteroidota</taxon>
        <taxon>Flavobacteriia</taxon>
        <taxon>Flavobacteriales</taxon>
        <taxon>Crocinitomicaceae</taxon>
        <taxon>Brumimicrobium</taxon>
    </lineage>
</organism>
<sequence>MSLKYISILMFFTTAFISRGQTVVIDAGHGYCSDCTQNCTPNVRSTIEIETAMIVSNKLDSLLQNCSTITSYLTRPTSDCGDFPSLAQRALMSNNWNADRFLSVHCNAGGGTGTETFWCDNSPSSNAQCQSFATEVQTQMVNYGQWNGRRVVEDHTYLAFHLGVLSPTNAVGCLSEIGFVDHSNDVTKLLSAQWRDSFAQGYLVALQNDLSFSCTAASVPDLVIESMWTVPANPNVGENVDLFVNILNVGNGPANAISLDFKMDNTTLGSVTHTSLGANQMVTKSLNNHVFTSADNYDYCVYIDPASSEQNTINNSYCINVSVGNEEDVQVINPTVSPLTISAGDQIDVTASQIYAGNQSSAVLPDFDLAYYLSTDCTLSLDDVLLGTDQSSIGTNNSSESENSSFIIPSNTADGTYYIIFSGDDSDDLMEIDETNNTACVQFTVDNNTSGSEDIFLSNAVVTPLIINPGDIIDVSVTQNYVGNHLAVNLPDFKLGYYLSTDCVLSSNDIFLGIDSSNIGSDFTAESEIKTLTVPTSTPDGIYYVLFSADDENELLESDEANNVICVEIVVENTLSLENHSFQDKITVYPNPTTGVVNISTNEKFFIARLMVYDLNGKIYKSNKGSNLDKVNIKDVPPGVYFLKILNNKEQEAIFRIVKQ</sequence>
<comment type="caution">
    <text evidence="6">The sequence shown here is derived from an EMBL/GenBank/DDBJ whole genome shotgun (WGS) entry which is preliminary data.</text>
</comment>
<dbReference type="NCBIfam" id="TIGR04183">
    <property type="entry name" value="Por_Secre_tail"/>
    <property type="match status" value="1"/>
</dbReference>
<dbReference type="InterPro" id="IPR050695">
    <property type="entry name" value="N-acetylmuramoyl_amidase_3"/>
</dbReference>